<evidence type="ECO:0000313" key="6">
    <source>
        <dbReference type="EMBL" id="KAL3507412.1"/>
    </source>
</evidence>
<evidence type="ECO:0000256" key="3">
    <source>
        <dbReference type="ARBA" id="ARBA00022471"/>
    </source>
</evidence>
<dbReference type="GO" id="GO:0060320">
    <property type="term" value="P:rejection of self pollen"/>
    <property type="evidence" value="ECO:0007669"/>
    <property type="project" value="UniProtKB-KW"/>
</dbReference>
<proteinExistence type="inferred from homology"/>
<evidence type="ECO:0000256" key="5">
    <source>
        <dbReference type="ARBA" id="ARBA00022729"/>
    </source>
</evidence>
<comment type="caution">
    <text evidence="6">The sequence shown here is derived from an EMBL/GenBank/DDBJ whole genome shotgun (WGS) entry which is preliminary data.</text>
</comment>
<dbReference type="Proteomes" id="UP001630127">
    <property type="component" value="Unassembled WGS sequence"/>
</dbReference>
<evidence type="ECO:0008006" key="8">
    <source>
        <dbReference type="Google" id="ProtNLM"/>
    </source>
</evidence>
<dbReference type="PANTHER" id="PTHR35630:SF1">
    <property type="entry name" value="LEGUMINOSIN GROUP486 SECRETED PEPTIDE"/>
    <property type="match status" value="1"/>
</dbReference>
<dbReference type="Pfam" id="PF05938">
    <property type="entry name" value="Self-incomp_S1"/>
    <property type="match status" value="1"/>
</dbReference>
<dbReference type="AlphaFoldDB" id="A0ABD2YM98"/>
<keyword evidence="4" id="KW-0964">Secreted</keyword>
<evidence type="ECO:0000256" key="2">
    <source>
        <dbReference type="ARBA" id="ARBA00005581"/>
    </source>
</evidence>
<keyword evidence="5" id="KW-0732">Signal</keyword>
<accession>A0ABD2YM98</accession>
<organism evidence="6 7">
    <name type="scientific">Cinchona calisaya</name>
    <dbReference type="NCBI Taxonomy" id="153742"/>
    <lineage>
        <taxon>Eukaryota</taxon>
        <taxon>Viridiplantae</taxon>
        <taxon>Streptophyta</taxon>
        <taxon>Embryophyta</taxon>
        <taxon>Tracheophyta</taxon>
        <taxon>Spermatophyta</taxon>
        <taxon>Magnoliopsida</taxon>
        <taxon>eudicotyledons</taxon>
        <taxon>Gunneridae</taxon>
        <taxon>Pentapetalae</taxon>
        <taxon>asterids</taxon>
        <taxon>lamiids</taxon>
        <taxon>Gentianales</taxon>
        <taxon>Rubiaceae</taxon>
        <taxon>Cinchonoideae</taxon>
        <taxon>Cinchoneae</taxon>
        <taxon>Cinchona</taxon>
    </lineage>
</organism>
<evidence type="ECO:0000256" key="4">
    <source>
        <dbReference type="ARBA" id="ARBA00022525"/>
    </source>
</evidence>
<reference evidence="6 7" key="1">
    <citation type="submission" date="2024-11" db="EMBL/GenBank/DDBJ databases">
        <title>A near-complete genome assembly of Cinchona calisaya.</title>
        <authorList>
            <person name="Lian D.C."/>
            <person name="Zhao X.W."/>
            <person name="Wei L."/>
        </authorList>
    </citation>
    <scope>NUCLEOTIDE SEQUENCE [LARGE SCALE GENOMIC DNA]</scope>
    <source>
        <tissue evidence="6">Nenye</tissue>
    </source>
</reference>
<dbReference type="EMBL" id="JBJUIK010000013">
    <property type="protein sequence ID" value="KAL3507412.1"/>
    <property type="molecule type" value="Genomic_DNA"/>
</dbReference>
<evidence type="ECO:0000256" key="1">
    <source>
        <dbReference type="ARBA" id="ARBA00004613"/>
    </source>
</evidence>
<comment type="similarity">
    <text evidence="2">Belongs to the plant self-incompatibility (S1) protein family.</text>
</comment>
<gene>
    <name evidence="6" type="ORF">ACH5RR_032794</name>
</gene>
<sequence length="96" mass="11051">MGNNTAPVFIDCKVDGHPILQNKEVHGRDNFYIKITHKGIYYCDASWGVNFANFNAYSHERDATHKDLTWIIGEEGMFLGWDDEEEFSLGVPWVEV</sequence>
<keyword evidence="7" id="KW-1185">Reference proteome</keyword>
<comment type="subcellular location">
    <subcellularLocation>
        <location evidence="1">Secreted</location>
    </subcellularLocation>
</comment>
<dbReference type="PANTHER" id="PTHR35630">
    <property type="entry name" value="LEGUMINOSIN GROUP486 SECRETED PEPTIDE"/>
    <property type="match status" value="1"/>
</dbReference>
<evidence type="ECO:0000313" key="7">
    <source>
        <dbReference type="Proteomes" id="UP001630127"/>
    </source>
</evidence>
<dbReference type="GO" id="GO:0005576">
    <property type="term" value="C:extracellular region"/>
    <property type="evidence" value="ECO:0007669"/>
    <property type="project" value="UniProtKB-SubCell"/>
</dbReference>
<protein>
    <recommendedName>
        <fullName evidence="8">DUF2442 domain-containing protein</fullName>
    </recommendedName>
</protein>
<keyword evidence="3" id="KW-0713">Self-incompatibility</keyword>
<name>A0ABD2YM98_9GENT</name>
<dbReference type="InterPro" id="IPR010264">
    <property type="entry name" value="Self-incomp_S1"/>
</dbReference>